<reference evidence="1 2" key="2">
    <citation type="journal article" date="2017" name="Sci. Rep.">
        <title>A mobile pathogenicity chromosome in Fusarium oxysporum for infection of multiple cucurbit species.</title>
        <authorList>
            <person name="van Dam P."/>
            <person name="Fokkens L."/>
            <person name="Ayukawa Y."/>
            <person name="van der Gragt M."/>
            <person name="Ter Horst A."/>
            <person name="Brankovics B."/>
            <person name="Houterman P.M."/>
            <person name="Arie T."/>
            <person name="Rep M."/>
        </authorList>
    </citation>
    <scope>NUCLEOTIDE SEQUENCE [LARGE SCALE GENOMIC DNA]</scope>
    <source>
        <strain evidence="1 2">Forc016</strain>
    </source>
</reference>
<dbReference type="AlphaFoldDB" id="A0A2H3G3Q8"/>
<dbReference type="SUPFAM" id="SSF53098">
    <property type="entry name" value="Ribonuclease H-like"/>
    <property type="match status" value="1"/>
</dbReference>
<dbReference type="InterPro" id="IPR036397">
    <property type="entry name" value="RNaseH_sf"/>
</dbReference>
<proteinExistence type="predicted"/>
<dbReference type="PANTHER" id="PTHR43040">
    <property type="entry name" value="RIBONUCLEASE D"/>
    <property type="match status" value="1"/>
</dbReference>
<dbReference type="EMBL" id="MABQ02000010">
    <property type="protein sequence ID" value="PCD25495.1"/>
    <property type="molecule type" value="Genomic_DNA"/>
</dbReference>
<name>A0A2H3G3Q8_FUSOX</name>
<sequence>MSQQPLSHPPQNEGGEDGRSVVPIRYKNQLKQLLRDLNELPTKSPSIYLDASGIGNNGLNDLHLLVPPTNTLYLINARRLGDTAFSAVGHSEMSLRLILKLKDIPKVGFDIRDISRLLFRQFNISLAGIYDLQLMELASRKEGQSMKFLSGLAKCIDQDIPNSNDKKIRWLNPEDIINLHLYNTLGHVPNSSMKRVEMFPTLWSVYKRKLTSPKNAVWLHLAQQESEQRVYDSKKNAGSHPERQRWGPEVFWNNKQRQAAIDAWNDGNLLEERLGGIELCDD</sequence>
<evidence type="ECO:0000313" key="1">
    <source>
        <dbReference type="EMBL" id="PCD25495.1"/>
    </source>
</evidence>
<comment type="caution">
    <text evidence="1">The sequence shown here is derived from an EMBL/GenBank/DDBJ whole genome shotgun (WGS) entry which is preliminary data.</text>
</comment>
<dbReference type="Proteomes" id="UP000219602">
    <property type="component" value="Chromosome 12"/>
</dbReference>
<dbReference type="GO" id="GO:0003676">
    <property type="term" value="F:nucleic acid binding"/>
    <property type="evidence" value="ECO:0007669"/>
    <property type="project" value="InterPro"/>
</dbReference>
<evidence type="ECO:0000313" key="2">
    <source>
        <dbReference type="Proteomes" id="UP000219602"/>
    </source>
</evidence>
<dbReference type="Gene3D" id="3.30.420.10">
    <property type="entry name" value="Ribonuclease H-like superfamily/Ribonuclease H"/>
    <property type="match status" value="1"/>
</dbReference>
<gene>
    <name evidence="1" type="ORF">AU210_014598</name>
</gene>
<dbReference type="PANTHER" id="PTHR43040:SF1">
    <property type="entry name" value="RIBONUCLEASE D"/>
    <property type="match status" value="1"/>
</dbReference>
<dbReference type="InterPro" id="IPR012337">
    <property type="entry name" value="RNaseH-like_sf"/>
</dbReference>
<reference evidence="1 2" key="1">
    <citation type="journal article" date="2016" name="Environ. Microbiol.">
        <title>Effector profiles distinguish formae speciales of Fusarium oxysporum.</title>
        <authorList>
            <person name="van Dam P."/>
            <person name="Fokkens L."/>
            <person name="Schmidt S.M."/>
            <person name="Linmans J.H."/>
            <person name="Kistler H.C."/>
            <person name="Ma L.J."/>
            <person name="Rep M."/>
        </authorList>
    </citation>
    <scope>NUCLEOTIDE SEQUENCE [LARGE SCALE GENOMIC DNA]</scope>
    <source>
        <strain evidence="1 2">Forc016</strain>
    </source>
</reference>
<dbReference type="STRING" id="327505.A0A2H3G3Q8"/>
<organism evidence="1 2">
    <name type="scientific">Fusarium oxysporum f. sp. radicis-cucumerinum</name>
    <dbReference type="NCBI Taxonomy" id="327505"/>
    <lineage>
        <taxon>Eukaryota</taxon>
        <taxon>Fungi</taxon>
        <taxon>Dikarya</taxon>
        <taxon>Ascomycota</taxon>
        <taxon>Pezizomycotina</taxon>
        <taxon>Sordariomycetes</taxon>
        <taxon>Hypocreomycetidae</taxon>
        <taxon>Hypocreales</taxon>
        <taxon>Nectriaceae</taxon>
        <taxon>Fusarium</taxon>
        <taxon>Fusarium oxysporum species complex</taxon>
    </lineage>
</organism>
<evidence type="ECO:0008006" key="3">
    <source>
        <dbReference type="Google" id="ProtNLM"/>
    </source>
</evidence>
<accession>A0A2H3G3Q8</accession>
<protein>
    <recommendedName>
        <fullName evidence="3">3'-5' exonuclease domain-containing protein</fullName>
    </recommendedName>
</protein>